<name>A0A4R6XRD7_9GAMM</name>
<dbReference type="SMART" id="SM00465">
    <property type="entry name" value="GIYc"/>
    <property type="match status" value="1"/>
</dbReference>
<dbReference type="Pfam" id="PF01541">
    <property type="entry name" value="GIY-YIG"/>
    <property type="match status" value="1"/>
</dbReference>
<dbReference type="AlphaFoldDB" id="A0A4R6XRD7"/>
<dbReference type="PANTHER" id="PTHR34477:SF5">
    <property type="entry name" value="BSL5627 PROTEIN"/>
    <property type="match status" value="1"/>
</dbReference>
<sequence>MEMKNPAVYILTNQRNGTLYIGVTSDLIQRIYQHKSNAVEGFSKKYQTHMLVYFEQHPTMESALLREKQMKEWKRAWKINLIEKLNPFWKDLYQDII</sequence>
<dbReference type="InterPro" id="IPR050190">
    <property type="entry name" value="UPF0213_domain"/>
</dbReference>
<evidence type="ECO:0000313" key="4">
    <source>
        <dbReference type="Proteomes" id="UP000295724"/>
    </source>
</evidence>
<keyword evidence="3" id="KW-0378">Hydrolase</keyword>
<proteinExistence type="inferred from homology"/>
<comment type="caution">
    <text evidence="3">The sequence shown here is derived from an EMBL/GenBank/DDBJ whole genome shotgun (WGS) entry which is preliminary data.</text>
</comment>
<dbReference type="Proteomes" id="UP000295724">
    <property type="component" value="Unassembled WGS sequence"/>
</dbReference>
<accession>A0A4R6XRD7</accession>
<dbReference type="InterPro" id="IPR000305">
    <property type="entry name" value="GIY-YIG_endonuc"/>
</dbReference>
<dbReference type="PROSITE" id="PS50164">
    <property type="entry name" value="GIY_YIG"/>
    <property type="match status" value="1"/>
</dbReference>
<keyword evidence="3" id="KW-0540">Nuclease</keyword>
<feature type="domain" description="GIY-YIG" evidence="2">
    <location>
        <begin position="4"/>
        <end position="81"/>
    </location>
</feature>
<dbReference type="SUPFAM" id="SSF82771">
    <property type="entry name" value="GIY-YIG endonuclease"/>
    <property type="match status" value="1"/>
</dbReference>
<reference evidence="3 4" key="1">
    <citation type="submission" date="2019-03" db="EMBL/GenBank/DDBJ databases">
        <title>Genomic Encyclopedia of Type Strains, Phase IV (KMG-IV): sequencing the most valuable type-strain genomes for metagenomic binning, comparative biology and taxonomic classification.</title>
        <authorList>
            <person name="Goeker M."/>
        </authorList>
    </citation>
    <scope>NUCLEOTIDE SEQUENCE [LARGE SCALE GENOMIC DNA]</scope>
    <source>
        <strain evidence="3 4">DSM 25488</strain>
    </source>
</reference>
<dbReference type="Gene3D" id="3.40.1440.10">
    <property type="entry name" value="GIY-YIG endonuclease"/>
    <property type="match status" value="1"/>
</dbReference>
<dbReference type="CDD" id="cd10448">
    <property type="entry name" value="GIY-YIG_unchar_3"/>
    <property type="match status" value="1"/>
</dbReference>
<evidence type="ECO:0000259" key="2">
    <source>
        <dbReference type="PROSITE" id="PS50164"/>
    </source>
</evidence>
<dbReference type="GO" id="GO:0004519">
    <property type="term" value="F:endonuclease activity"/>
    <property type="evidence" value="ECO:0007669"/>
    <property type="project" value="UniProtKB-KW"/>
</dbReference>
<protein>
    <submittedName>
        <fullName evidence="3">Putative endonuclease</fullName>
    </submittedName>
</protein>
<organism evidence="3 4">
    <name type="scientific">Marinicella litoralis</name>
    <dbReference type="NCBI Taxonomy" id="644220"/>
    <lineage>
        <taxon>Bacteria</taxon>
        <taxon>Pseudomonadati</taxon>
        <taxon>Pseudomonadota</taxon>
        <taxon>Gammaproteobacteria</taxon>
        <taxon>Lysobacterales</taxon>
        <taxon>Marinicellaceae</taxon>
        <taxon>Marinicella</taxon>
    </lineage>
</organism>
<dbReference type="PANTHER" id="PTHR34477">
    <property type="entry name" value="UPF0213 PROTEIN YHBQ"/>
    <property type="match status" value="1"/>
</dbReference>
<dbReference type="InterPro" id="IPR035901">
    <property type="entry name" value="GIY-YIG_endonuc_sf"/>
</dbReference>
<evidence type="ECO:0000256" key="1">
    <source>
        <dbReference type="ARBA" id="ARBA00007435"/>
    </source>
</evidence>
<gene>
    <name evidence="3" type="ORF">C8D91_1430</name>
</gene>
<keyword evidence="3" id="KW-0255">Endonuclease</keyword>
<dbReference type="EMBL" id="SNZB01000003">
    <property type="protein sequence ID" value="TDR20457.1"/>
    <property type="molecule type" value="Genomic_DNA"/>
</dbReference>
<keyword evidence="4" id="KW-1185">Reference proteome</keyword>
<evidence type="ECO:0000313" key="3">
    <source>
        <dbReference type="EMBL" id="TDR20457.1"/>
    </source>
</evidence>
<comment type="similarity">
    <text evidence="1">Belongs to the UPF0213 family.</text>
</comment>